<protein>
    <submittedName>
        <fullName evidence="9">Homeobox protein GBX-2</fullName>
    </submittedName>
</protein>
<dbReference type="SUPFAM" id="SSF46689">
    <property type="entry name" value="Homeodomain-like"/>
    <property type="match status" value="1"/>
</dbReference>
<dbReference type="OrthoDB" id="6159439at2759"/>
<reference evidence="11" key="1">
    <citation type="journal article" date="2020" name="PLoS Negl. Trop. Dis.">
        <title>High-quality nuclear genome for Sarcoptes scabiei-A critical resource for a neglected parasite.</title>
        <authorList>
            <person name="Korhonen P.K."/>
            <person name="Gasser R.B."/>
            <person name="Ma G."/>
            <person name="Wang T."/>
            <person name="Stroehlein A.J."/>
            <person name="Young N.D."/>
            <person name="Ang C.S."/>
            <person name="Fernando D.D."/>
            <person name="Lu H.C."/>
            <person name="Taylor S."/>
            <person name="Reynolds S.L."/>
            <person name="Mofiz E."/>
            <person name="Najaraj S.H."/>
            <person name="Gowda H."/>
            <person name="Madugundu A."/>
            <person name="Renuse S."/>
            <person name="Holt D."/>
            <person name="Pandey A."/>
            <person name="Papenfuss A.T."/>
            <person name="Fischer K."/>
        </authorList>
    </citation>
    <scope>NUCLEOTIDE SEQUENCE [LARGE SCALE GENOMIC DNA]</scope>
</reference>
<keyword evidence="4 5" id="KW-0539">Nucleus</keyword>
<dbReference type="InterPro" id="IPR017970">
    <property type="entry name" value="Homeobox_CS"/>
</dbReference>
<dbReference type="PROSITE" id="PS00027">
    <property type="entry name" value="HOMEOBOX_1"/>
    <property type="match status" value="1"/>
</dbReference>
<evidence type="ECO:0000256" key="4">
    <source>
        <dbReference type="ARBA" id="ARBA00023242"/>
    </source>
</evidence>
<evidence type="ECO:0000256" key="6">
    <source>
        <dbReference type="RuleBase" id="RU000682"/>
    </source>
</evidence>
<evidence type="ECO:0000313" key="10">
    <source>
        <dbReference type="EnsemblMetazoa" id="KAF7496251.1"/>
    </source>
</evidence>
<dbReference type="Gene3D" id="1.10.10.60">
    <property type="entry name" value="Homeodomain-like"/>
    <property type="match status" value="1"/>
</dbReference>
<evidence type="ECO:0000256" key="1">
    <source>
        <dbReference type="ARBA" id="ARBA00004123"/>
    </source>
</evidence>
<dbReference type="PANTHER" id="PTHR24334">
    <property type="entry name" value="HOMEOBOX PROTEIN GBX"/>
    <property type="match status" value="1"/>
</dbReference>
<evidence type="ECO:0000256" key="5">
    <source>
        <dbReference type="PROSITE-ProRule" id="PRU00108"/>
    </source>
</evidence>
<gene>
    <name evidence="9" type="ORF">SSS_8413</name>
</gene>
<dbReference type="EMBL" id="WVUK01000013">
    <property type="protein sequence ID" value="KAF7496251.1"/>
    <property type="molecule type" value="Genomic_DNA"/>
</dbReference>
<dbReference type="GO" id="GO:0005634">
    <property type="term" value="C:nucleus"/>
    <property type="evidence" value="ECO:0007669"/>
    <property type="project" value="UniProtKB-SubCell"/>
</dbReference>
<evidence type="ECO:0000256" key="3">
    <source>
        <dbReference type="ARBA" id="ARBA00023155"/>
    </source>
</evidence>
<keyword evidence="11" id="KW-1185">Reference proteome</keyword>
<dbReference type="Pfam" id="PF00046">
    <property type="entry name" value="Homeodomain"/>
    <property type="match status" value="1"/>
</dbReference>
<evidence type="ECO:0000259" key="8">
    <source>
        <dbReference type="PROSITE" id="PS50071"/>
    </source>
</evidence>
<dbReference type="InterPro" id="IPR001356">
    <property type="entry name" value="HD"/>
</dbReference>
<dbReference type="InterPro" id="IPR009057">
    <property type="entry name" value="Homeodomain-like_sf"/>
</dbReference>
<dbReference type="SMART" id="SM00389">
    <property type="entry name" value="HOX"/>
    <property type="match status" value="1"/>
</dbReference>
<feature type="compositionally biased region" description="Low complexity" evidence="7">
    <location>
        <begin position="278"/>
        <end position="291"/>
    </location>
</feature>
<proteinExistence type="predicted"/>
<name>A0A834RHX9_SARSC</name>
<dbReference type="Proteomes" id="UP000070412">
    <property type="component" value="Unassembled WGS sequence"/>
</dbReference>
<keyword evidence="2 5" id="KW-0238">DNA-binding</keyword>
<evidence type="ECO:0000313" key="11">
    <source>
        <dbReference type="Proteomes" id="UP000070412"/>
    </source>
</evidence>
<dbReference type="InterPro" id="IPR020479">
    <property type="entry name" value="HD_metazoa"/>
</dbReference>
<dbReference type="PROSITE" id="PS50071">
    <property type="entry name" value="HOMEOBOX_2"/>
    <property type="match status" value="1"/>
</dbReference>
<dbReference type="AlphaFoldDB" id="A0A834RHX9"/>
<evidence type="ECO:0000313" key="9">
    <source>
        <dbReference type="EMBL" id="KAF7496251.1"/>
    </source>
</evidence>
<feature type="region of interest" description="Disordered" evidence="7">
    <location>
        <begin position="272"/>
        <end position="324"/>
    </location>
</feature>
<sequence>MILPNHCIEDHSIRLFEGRVHLHHQFSGSNQSLKVLQQKYDNDLLNYYIQPNPSQHQHQDRYPYLQYPIPNLVFNHLNLNGSFCIDQFNGSETLGRIEKLISSSISKVESDPFCLKVRNENLTLTDTKRLSGNPFEDLKFSMRKLIEDGEKNKLTEKSFPEEVDSLEIIDVTSITESKDLSYQTEESTNQSNCEQKQGVKRPRTCFTTEQLFLLENEFQAKKYLSLRERAQMSRTLKLSEQQIKIWFQNRRAKWKRVKGQIASEINQAIAQKPNQAIQSSSSSLSAQSLSSKETNQSMDKSESNDQNPAAVGRNSRKIQVPIPVHVERILKRRQQQEQCGKR</sequence>
<comment type="subcellular location">
    <subcellularLocation>
        <location evidence="1 5 6">Nucleus</location>
    </subcellularLocation>
</comment>
<accession>A0A834RHX9</accession>
<reference evidence="10" key="3">
    <citation type="submission" date="2022-06" db="UniProtKB">
        <authorList>
            <consortium name="EnsemblMetazoa"/>
        </authorList>
    </citation>
    <scope>IDENTIFICATION</scope>
</reference>
<dbReference type="InterPro" id="IPR042982">
    <property type="entry name" value="GBX-1/2"/>
</dbReference>
<feature type="domain" description="Homeobox" evidence="8">
    <location>
        <begin position="197"/>
        <end position="257"/>
    </location>
</feature>
<evidence type="ECO:0000256" key="2">
    <source>
        <dbReference type="ARBA" id="ARBA00023125"/>
    </source>
</evidence>
<dbReference type="CDD" id="cd00086">
    <property type="entry name" value="homeodomain"/>
    <property type="match status" value="1"/>
</dbReference>
<feature type="DNA-binding region" description="Homeobox" evidence="5">
    <location>
        <begin position="199"/>
        <end position="258"/>
    </location>
</feature>
<dbReference type="PRINTS" id="PR00024">
    <property type="entry name" value="HOMEOBOX"/>
</dbReference>
<dbReference type="PANTHER" id="PTHR24334:SF0">
    <property type="entry name" value="HOMEOBOX PROTEIN UNPLUGGED"/>
    <property type="match status" value="1"/>
</dbReference>
<dbReference type="GO" id="GO:0051960">
    <property type="term" value="P:regulation of nervous system development"/>
    <property type="evidence" value="ECO:0007669"/>
    <property type="project" value="TreeGrafter"/>
</dbReference>
<evidence type="ECO:0000256" key="7">
    <source>
        <dbReference type="SAM" id="MobiDB-lite"/>
    </source>
</evidence>
<reference evidence="9" key="2">
    <citation type="submission" date="2020-01" db="EMBL/GenBank/DDBJ databases">
        <authorList>
            <person name="Korhonen P.K.K."/>
            <person name="Guangxu M.G."/>
            <person name="Wang T.W."/>
            <person name="Stroehlein A.J.S."/>
            <person name="Young N.D."/>
            <person name="Ang C.-S.A."/>
            <person name="Fernando D.W.F."/>
            <person name="Lu H.L."/>
            <person name="Taylor S.T."/>
            <person name="Ehtesham M.E.M."/>
            <person name="Najaraj S.H.N."/>
            <person name="Harsha G.H.G."/>
            <person name="Madugundu A.M."/>
            <person name="Renuse S.R."/>
            <person name="Holt D.H."/>
            <person name="Pandey A.P."/>
            <person name="Papenfuss A.P."/>
            <person name="Gasser R.B.G."/>
            <person name="Fischer K.F."/>
        </authorList>
    </citation>
    <scope>NUCLEOTIDE SEQUENCE</scope>
    <source>
        <strain evidence="9">SSS_KF_BRIS2020</strain>
    </source>
</reference>
<dbReference type="GO" id="GO:0000977">
    <property type="term" value="F:RNA polymerase II transcription regulatory region sequence-specific DNA binding"/>
    <property type="evidence" value="ECO:0007669"/>
    <property type="project" value="TreeGrafter"/>
</dbReference>
<organism evidence="9">
    <name type="scientific">Sarcoptes scabiei</name>
    <name type="common">Itch mite</name>
    <name type="synonym">Acarus scabiei</name>
    <dbReference type="NCBI Taxonomy" id="52283"/>
    <lineage>
        <taxon>Eukaryota</taxon>
        <taxon>Metazoa</taxon>
        <taxon>Ecdysozoa</taxon>
        <taxon>Arthropoda</taxon>
        <taxon>Chelicerata</taxon>
        <taxon>Arachnida</taxon>
        <taxon>Acari</taxon>
        <taxon>Acariformes</taxon>
        <taxon>Sarcoptiformes</taxon>
        <taxon>Astigmata</taxon>
        <taxon>Psoroptidia</taxon>
        <taxon>Sarcoptoidea</taxon>
        <taxon>Sarcoptidae</taxon>
        <taxon>Sarcoptinae</taxon>
        <taxon>Sarcoptes</taxon>
    </lineage>
</organism>
<keyword evidence="3 5" id="KW-0371">Homeobox</keyword>
<dbReference type="GO" id="GO:0000981">
    <property type="term" value="F:DNA-binding transcription factor activity, RNA polymerase II-specific"/>
    <property type="evidence" value="ECO:0007669"/>
    <property type="project" value="InterPro"/>
</dbReference>
<dbReference type="EnsemblMetazoa" id="SSS_8413s_mrna">
    <property type="protein sequence ID" value="KAF7496251.1"/>
    <property type="gene ID" value="SSS_8413"/>
</dbReference>